<keyword evidence="2" id="KW-0808">Transferase</keyword>
<evidence type="ECO:0000313" key="3">
    <source>
        <dbReference type="Proteomes" id="UP000234254"/>
    </source>
</evidence>
<evidence type="ECO:0000313" key="2">
    <source>
        <dbReference type="EMBL" id="PKY04559.1"/>
    </source>
</evidence>
<dbReference type="CDD" id="cd19545">
    <property type="entry name" value="FUM14_C_NRPS-like"/>
    <property type="match status" value="1"/>
</dbReference>
<gene>
    <name evidence="2" type="ORF">P168DRAFT_253797</name>
</gene>
<dbReference type="GO" id="GO:0044550">
    <property type="term" value="P:secondary metabolite biosynthetic process"/>
    <property type="evidence" value="ECO:0007669"/>
    <property type="project" value="TreeGrafter"/>
</dbReference>
<dbReference type="GeneID" id="36541914"/>
<keyword evidence="2" id="KW-0012">Acyltransferase</keyword>
<dbReference type="GO" id="GO:0043041">
    <property type="term" value="P:amino acid activation for nonribosomal peptide biosynthetic process"/>
    <property type="evidence" value="ECO:0007669"/>
    <property type="project" value="TreeGrafter"/>
</dbReference>
<dbReference type="GO" id="GO:0005737">
    <property type="term" value="C:cytoplasm"/>
    <property type="evidence" value="ECO:0007669"/>
    <property type="project" value="TreeGrafter"/>
</dbReference>
<sequence length="422" mass="47015">MLESNSHREELLKSAVGDVQATASEIEDIYPCTPVQESLMALSIQKPGTYVARYVYRIPVGVDLARFCNAWEMTVRAHPIFRTRIIERAPLGMFQIVLKSGIKLETAQSVRAYLASDMEKSMQFGTQLIRAGISGFSQEASNAWFVITIHHALYDDWGLRVVLNDLERAYLGSNLQIRPFKSFVQYCLRARAPESENFWRLELANMNATIPWTVPSARYIPSATMLLERAIKHKSGDDQNLTSAMVKAGWSLVLSQYTDATEVLFGVTSTGRQGHIPGLDVMSGVSIATTPLRTHVSPDMTVKDLVGKVFDQELRLLPHEHFGLSAISHLSADTAAACKFTCLLVMQPHAIIKSSILHEVTEEQDLQNHSTFGTYPLTLVCNQAADFIKVQAVYDQHIIPSTQMNLILDQFAHIMSEVTATS</sequence>
<evidence type="ECO:0000259" key="1">
    <source>
        <dbReference type="Pfam" id="PF00668"/>
    </source>
</evidence>
<dbReference type="Gene3D" id="3.30.559.10">
    <property type="entry name" value="Chloramphenicol acetyltransferase-like domain"/>
    <property type="match status" value="1"/>
</dbReference>
<feature type="non-terminal residue" evidence="2">
    <location>
        <position position="422"/>
    </location>
</feature>
<dbReference type="Gene3D" id="3.30.559.30">
    <property type="entry name" value="Nonribosomal peptide synthetase, condensation domain"/>
    <property type="match status" value="1"/>
</dbReference>
<dbReference type="InterPro" id="IPR023213">
    <property type="entry name" value="CAT-like_dom_sf"/>
</dbReference>
<dbReference type="GO" id="GO:0016746">
    <property type="term" value="F:acyltransferase activity"/>
    <property type="evidence" value="ECO:0007669"/>
    <property type="project" value="UniProtKB-KW"/>
</dbReference>
<dbReference type="GO" id="GO:0031177">
    <property type="term" value="F:phosphopantetheine binding"/>
    <property type="evidence" value="ECO:0007669"/>
    <property type="project" value="TreeGrafter"/>
</dbReference>
<name>A0A2I1D3W2_ASPC2</name>
<protein>
    <submittedName>
        <fullName evidence="2">CoA-dependent acyltransferase</fullName>
    </submittedName>
</protein>
<dbReference type="InterPro" id="IPR001242">
    <property type="entry name" value="Condensation_dom"/>
</dbReference>
<dbReference type="Pfam" id="PF00668">
    <property type="entry name" value="Condensation"/>
    <property type="match status" value="1"/>
</dbReference>
<dbReference type="EMBL" id="MSFM01000006">
    <property type="protein sequence ID" value="PKY04559.1"/>
    <property type="molecule type" value="Genomic_DNA"/>
</dbReference>
<dbReference type="RefSeq" id="XP_024693153.1">
    <property type="nucleotide sequence ID" value="XM_024834390.1"/>
</dbReference>
<dbReference type="PANTHER" id="PTHR45527:SF1">
    <property type="entry name" value="FATTY ACID SYNTHASE"/>
    <property type="match status" value="1"/>
</dbReference>
<organism evidence="2 3">
    <name type="scientific">Aspergillus campestris (strain IBT 28561)</name>
    <dbReference type="NCBI Taxonomy" id="1392248"/>
    <lineage>
        <taxon>Eukaryota</taxon>
        <taxon>Fungi</taxon>
        <taxon>Dikarya</taxon>
        <taxon>Ascomycota</taxon>
        <taxon>Pezizomycotina</taxon>
        <taxon>Eurotiomycetes</taxon>
        <taxon>Eurotiomycetidae</taxon>
        <taxon>Eurotiales</taxon>
        <taxon>Aspergillaceae</taxon>
        <taxon>Aspergillus</taxon>
        <taxon>Aspergillus subgen. Circumdati</taxon>
    </lineage>
</organism>
<dbReference type="PANTHER" id="PTHR45527">
    <property type="entry name" value="NONRIBOSOMAL PEPTIDE SYNTHETASE"/>
    <property type="match status" value="1"/>
</dbReference>
<dbReference type="Proteomes" id="UP000234254">
    <property type="component" value="Unassembled WGS sequence"/>
</dbReference>
<feature type="domain" description="Condensation" evidence="1">
    <location>
        <begin position="27"/>
        <end position="420"/>
    </location>
</feature>
<accession>A0A2I1D3W2</accession>
<dbReference type="SUPFAM" id="SSF52777">
    <property type="entry name" value="CoA-dependent acyltransferases"/>
    <property type="match status" value="2"/>
</dbReference>
<dbReference type="AlphaFoldDB" id="A0A2I1D3W2"/>
<dbReference type="OrthoDB" id="416786at2759"/>
<dbReference type="VEuPathDB" id="FungiDB:P168DRAFT_253797"/>
<proteinExistence type="predicted"/>
<reference evidence="2" key="1">
    <citation type="submission" date="2016-12" db="EMBL/GenBank/DDBJ databases">
        <title>The genomes of Aspergillus section Nigri reveals drivers in fungal speciation.</title>
        <authorList>
            <consortium name="DOE Joint Genome Institute"/>
            <person name="Vesth T.C."/>
            <person name="Nybo J."/>
            <person name="Theobald S."/>
            <person name="Brandl J."/>
            <person name="Frisvad J.C."/>
            <person name="Nielsen K.F."/>
            <person name="Lyhne E.K."/>
            <person name="Kogle M.E."/>
            <person name="Kuo A."/>
            <person name="Riley R."/>
            <person name="Clum A."/>
            <person name="Nolan M."/>
            <person name="Lipzen A."/>
            <person name="Salamov A."/>
            <person name="Henrissat B."/>
            <person name="Wiebenga A."/>
            <person name="De vries R.P."/>
            <person name="Grigoriev I.V."/>
            <person name="Mortensen U.H."/>
            <person name="Andersen M.R."/>
            <person name="Baker S.E."/>
        </authorList>
    </citation>
    <scope>NUCLEOTIDE SEQUENCE</scope>
    <source>
        <strain evidence="2">IBT 28561</strain>
    </source>
</reference>
<keyword evidence="3" id="KW-1185">Reference proteome</keyword>
<comment type="caution">
    <text evidence="2">The sequence shown here is derived from an EMBL/GenBank/DDBJ whole genome shotgun (WGS) entry which is preliminary data.</text>
</comment>